<feature type="region of interest" description="Disordered" evidence="10">
    <location>
        <begin position="2460"/>
        <end position="2498"/>
    </location>
</feature>
<dbReference type="CDD" id="cd00087">
    <property type="entry name" value="FReD"/>
    <property type="match status" value="1"/>
</dbReference>
<feature type="domain" description="Fibronectin type-III" evidence="12">
    <location>
        <begin position="2153"/>
        <end position="2242"/>
    </location>
</feature>
<feature type="domain" description="Fibronectin type-III" evidence="12">
    <location>
        <begin position="1622"/>
        <end position="1716"/>
    </location>
</feature>
<dbReference type="SUPFAM" id="SSF49265">
    <property type="entry name" value="Fibronectin type III"/>
    <property type="match status" value="24"/>
</dbReference>
<feature type="domain" description="Fibronectin type-III" evidence="12">
    <location>
        <begin position="2957"/>
        <end position="3053"/>
    </location>
</feature>
<feature type="domain" description="Fibronectin type-III" evidence="12">
    <location>
        <begin position="1753"/>
        <end position="1840"/>
    </location>
</feature>
<feature type="domain" description="Fibronectin type-III" evidence="12">
    <location>
        <begin position="3554"/>
        <end position="3641"/>
    </location>
</feature>
<dbReference type="InterPro" id="IPR000742">
    <property type="entry name" value="EGF"/>
</dbReference>
<feature type="compositionally biased region" description="Low complexity" evidence="10">
    <location>
        <begin position="2918"/>
        <end position="2954"/>
    </location>
</feature>
<dbReference type="PANTHER" id="PTHR46708">
    <property type="entry name" value="TENASCIN"/>
    <property type="match status" value="1"/>
</dbReference>
<feature type="domain" description="Fibronectin type-III" evidence="12">
    <location>
        <begin position="1081"/>
        <end position="1176"/>
    </location>
</feature>
<feature type="domain" description="Fibronectin type-III" evidence="12">
    <location>
        <begin position="3642"/>
        <end position="3728"/>
    </location>
</feature>
<feature type="region of interest" description="Disordered" evidence="10">
    <location>
        <begin position="1036"/>
        <end position="1092"/>
    </location>
</feature>
<dbReference type="PROSITE" id="PS50853">
    <property type="entry name" value="FN3"/>
    <property type="match status" value="27"/>
</dbReference>
<dbReference type="Pfam" id="PF00147">
    <property type="entry name" value="Fibrinogen_C"/>
    <property type="match status" value="1"/>
</dbReference>
<feature type="domain" description="Fibronectin type-III" evidence="12">
    <location>
        <begin position="2711"/>
        <end position="2806"/>
    </location>
</feature>
<dbReference type="PROSITE" id="PS00514">
    <property type="entry name" value="FIBRINOGEN_C_1"/>
    <property type="match status" value="1"/>
</dbReference>
<feature type="domain" description="Fibronectin type-III" evidence="12">
    <location>
        <begin position="3150"/>
        <end position="3240"/>
    </location>
</feature>
<dbReference type="InterPro" id="IPR013783">
    <property type="entry name" value="Ig-like_fold"/>
</dbReference>
<feature type="domain" description="Fibronectin type-III" evidence="12">
    <location>
        <begin position="750"/>
        <end position="840"/>
    </location>
</feature>
<dbReference type="PANTHER" id="PTHR46708:SF3">
    <property type="entry name" value="TENASCIN-X"/>
    <property type="match status" value="1"/>
</dbReference>
<dbReference type="CDD" id="cd00054">
    <property type="entry name" value="EGF_CA"/>
    <property type="match status" value="2"/>
</dbReference>
<dbReference type="InterPro" id="IPR014716">
    <property type="entry name" value="Fibrinogen_a/b/g_C_1"/>
</dbReference>
<feature type="domain" description="Fibronectin type-III" evidence="12">
    <location>
        <begin position="1849"/>
        <end position="1944"/>
    </location>
</feature>
<feature type="region of interest" description="Disordered" evidence="10">
    <location>
        <begin position="925"/>
        <end position="991"/>
    </location>
</feature>
<feature type="region of interest" description="Disordered" evidence="10">
    <location>
        <begin position="1838"/>
        <end position="1857"/>
    </location>
</feature>
<dbReference type="Pfam" id="PF23106">
    <property type="entry name" value="EGF_Teneurin"/>
    <property type="match status" value="6"/>
</dbReference>
<dbReference type="PROSITE" id="PS00022">
    <property type="entry name" value="EGF_1"/>
    <property type="match status" value="7"/>
</dbReference>
<feature type="region of interest" description="Disordered" evidence="10">
    <location>
        <begin position="1176"/>
        <end position="1200"/>
    </location>
</feature>
<dbReference type="Pfam" id="PF00041">
    <property type="entry name" value="fn3"/>
    <property type="match status" value="26"/>
</dbReference>
<evidence type="ECO:0000256" key="9">
    <source>
        <dbReference type="ARBA" id="ARBA00023180"/>
    </source>
</evidence>
<dbReference type="Gene3D" id="2.60.40.10">
    <property type="entry name" value="Immunoglobulins"/>
    <property type="match status" value="27"/>
</dbReference>
<feature type="region of interest" description="Disordered" evidence="10">
    <location>
        <begin position="1594"/>
        <end position="1636"/>
    </location>
</feature>
<keyword evidence="8" id="KW-1015">Disulfide bond</keyword>
<feature type="region of interest" description="Disordered" evidence="10">
    <location>
        <begin position="2346"/>
        <end position="2371"/>
    </location>
</feature>
<evidence type="ECO:0000256" key="4">
    <source>
        <dbReference type="ARBA" id="ARBA00022530"/>
    </source>
</evidence>
<feature type="region of interest" description="Disordered" evidence="10">
    <location>
        <begin position="3334"/>
        <end position="3354"/>
    </location>
</feature>
<feature type="domain" description="Fibronectin type-III" evidence="12">
    <location>
        <begin position="841"/>
        <end position="928"/>
    </location>
</feature>
<feature type="compositionally biased region" description="Pro residues" evidence="10">
    <location>
        <begin position="935"/>
        <end position="967"/>
    </location>
</feature>
<feature type="compositionally biased region" description="Polar residues" evidence="10">
    <location>
        <begin position="2355"/>
        <end position="2365"/>
    </location>
</feature>
<evidence type="ECO:0000256" key="1">
    <source>
        <dbReference type="ARBA" id="ARBA00004498"/>
    </source>
</evidence>
<dbReference type="InterPro" id="IPR041161">
    <property type="entry name" value="EGF_Tenascin"/>
</dbReference>
<feature type="region of interest" description="Disordered" evidence="10">
    <location>
        <begin position="1712"/>
        <end position="1748"/>
    </location>
</feature>
<feature type="domain" description="Fibronectin type-III" evidence="12">
    <location>
        <begin position="3349"/>
        <end position="3443"/>
    </location>
</feature>
<feature type="chain" id="PRO_5045907598" evidence="11">
    <location>
        <begin position="23"/>
        <end position="4038"/>
    </location>
</feature>
<evidence type="ECO:0000313" key="14">
    <source>
        <dbReference type="Proteomes" id="UP001652663"/>
    </source>
</evidence>
<dbReference type="RefSeq" id="XP_070634274.1">
    <property type="nucleotide sequence ID" value="XM_070778173.1"/>
</dbReference>
<feature type="domain" description="Fibronectin type-III" evidence="12">
    <location>
        <begin position="2822"/>
        <end position="2916"/>
    </location>
</feature>
<feature type="compositionally biased region" description="Low complexity" evidence="10">
    <location>
        <begin position="1726"/>
        <end position="1746"/>
    </location>
</feature>
<dbReference type="Pfam" id="PF25024">
    <property type="entry name" value="EGF_TEN"/>
    <property type="match status" value="1"/>
</dbReference>
<feature type="region of interest" description="Disordered" evidence="10">
    <location>
        <begin position="2586"/>
        <end position="2617"/>
    </location>
</feature>
<feature type="compositionally biased region" description="Acidic residues" evidence="10">
    <location>
        <begin position="2461"/>
        <end position="2473"/>
    </location>
</feature>
<feature type="domain" description="Fibronectin type-III" evidence="12">
    <location>
        <begin position="2375"/>
        <end position="2464"/>
    </location>
</feature>
<feature type="compositionally biased region" description="Low complexity" evidence="10">
    <location>
        <begin position="2961"/>
        <end position="2970"/>
    </location>
</feature>
<keyword evidence="6 11" id="KW-0732">Signal</keyword>
<dbReference type="InterPro" id="IPR002181">
    <property type="entry name" value="Fibrinogen_a/b/g_C_dom"/>
</dbReference>
<feature type="domain" description="Fibronectin type-III" evidence="12">
    <location>
        <begin position="2260"/>
        <end position="2348"/>
    </location>
</feature>
<feature type="domain" description="Fibronectin type-III" evidence="12">
    <location>
        <begin position="3453"/>
        <end position="3550"/>
    </location>
</feature>
<evidence type="ECO:0000256" key="10">
    <source>
        <dbReference type="SAM" id="MobiDB-lite"/>
    </source>
</evidence>
<feature type="signal peptide" evidence="11">
    <location>
        <begin position="1"/>
        <end position="22"/>
    </location>
</feature>
<protein>
    <submittedName>
        <fullName evidence="15">Tenascin-X isoform X6</fullName>
    </submittedName>
</protein>
<evidence type="ECO:0000256" key="11">
    <source>
        <dbReference type="SAM" id="SignalP"/>
    </source>
</evidence>
<feature type="compositionally biased region" description="Basic and acidic residues" evidence="10">
    <location>
        <begin position="1491"/>
        <end position="1504"/>
    </location>
</feature>
<feature type="domain" description="Fibrinogen C-terminal" evidence="13">
    <location>
        <begin position="3815"/>
        <end position="4030"/>
    </location>
</feature>
<feature type="compositionally biased region" description="Polar residues" evidence="10">
    <location>
        <begin position="1056"/>
        <end position="1067"/>
    </location>
</feature>
<dbReference type="PROSITE" id="PS51406">
    <property type="entry name" value="FIBRINOGEN_C_2"/>
    <property type="match status" value="1"/>
</dbReference>
<dbReference type="SUPFAM" id="SSF56496">
    <property type="entry name" value="Fibrinogen C-terminal domain-like"/>
    <property type="match status" value="1"/>
</dbReference>
<evidence type="ECO:0000259" key="12">
    <source>
        <dbReference type="PROSITE" id="PS50853"/>
    </source>
</evidence>
<evidence type="ECO:0000256" key="7">
    <source>
        <dbReference type="ARBA" id="ARBA00022737"/>
    </source>
</evidence>
<evidence type="ECO:0000259" key="13">
    <source>
        <dbReference type="PROSITE" id="PS51406"/>
    </source>
</evidence>
<dbReference type="InterPro" id="IPR020837">
    <property type="entry name" value="Fibrinogen_CS"/>
</dbReference>
<feature type="region of interest" description="Disordered" evidence="10">
    <location>
        <begin position="27"/>
        <end position="58"/>
    </location>
</feature>
<dbReference type="InterPro" id="IPR036116">
    <property type="entry name" value="FN3_sf"/>
</dbReference>
<feature type="compositionally biased region" description="Pro residues" evidence="10">
    <location>
        <begin position="978"/>
        <end position="987"/>
    </location>
</feature>
<feature type="region of interest" description="Disordered" evidence="10">
    <location>
        <begin position="3228"/>
        <end position="3252"/>
    </location>
</feature>
<proteinExistence type="inferred from homology"/>
<feature type="domain" description="Fibronectin type-III" evidence="12">
    <location>
        <begin position="2613"/>
        <end position="2707"/>
    </location>
</feature>
<feature type="compositionally biased region" description="Acidic residues" evidence="10">
    <location>
        <begin position="2587"/>
        <end position="2599"/>
    </location>
</feature>
<feature type="compositionally biased region" description="Low complexity" evidence="10">
    <location>
        <begin position="2474"/>
        <end position="2493"/>
    </location>
</feature>
<dbReference type="InterPro" id="IPR036056">
    <property type="entry name" value="Fibrinogen-like_C"/>
</dbReference>
<keyword evidence="14" id="KW-1185">Reference proteome</keyword>
<keyword evidence="7" id="KW-0677">Repeat</keyword>
<dbReference type="SMART" id="SM00181">
    <property type="entry name" value="EGF"/>
    <property type="match status" value="18"/>
</dbReference>
<feature type="compositionally biased region" description="Low complexity" evidence="10">
    <location>
        <begin position="1599"/>
        <end position="1620"/>
    </location>
</feature>
<keyword evidence="9" id="KW-0325">Glycoprotein</keyword>
<feature type="domain" description="Fibronectin type-III" evidence="12">
    <location>
        <begin position="1309"/>
        <end position="1399"/>
    </location>
</feature>
<dbReference type="Gene3D" id="2.10.25.10">
    <property type="entry name" value="Laminin"/>
    <property type="match status" value="17"/>
</dbReference>
<feature type="domain" description="Fibronectin type-III" evidence="12">
    <location>
        <begin position="1502"/>
        <end position="1596"/>
    </location>
</feature>
<feature type="region of interest" description="Disordered" evidence="10">
    <location>
        <begin position="2911"/>
        <end position="2975"/>
    </location>
</feature>
<feature type="region of interest" description="Disordered" evidence="10">
    <location>
        <begin position="3431"/>
        <end position="3455"/>
    </location>
</feature>
<feature type="region of interest" description="Disordered" evidence="10">
    <location>
        <begin position="1479"/>
        <end position="1506"/>
    </location>
</feature>
<dbReference type="CDD" id="cd00063">
    <property type="entry name" value="FN3"/>
    <property type="match status" value="26"/>
</dbReference>
<organism evidence="14 15">
    <name type="scientific">Bos indicus</name>
    <name type="common">Zebu</name>
    <dbReference type="NCBI Taxonomy" id="9915"/>
    <lineage>
        <taxon>Eukaryota</taxon>
        <taxon>Metazoa</taxon>
        <taxon>Chordata</taxon>
        <taxon>Craniata</taxon>
        <taxon>Vertebrata</taxon>
        <taxon>Euteleostomi</taxon>
        <taxon>Mammalia</taxon>
        <taxon>Eutheria</taxon>
        <taxon>Laurasiatheria</taxon>
        <taxon>Artiodactyla</taxon>
        <taxon>Ruminantia</taxon>
        <taxon>Pecora</taxon>
        <taxon>Bovidae</taxon>
        <taxon>Bovinae</taxon>
        <taxon>Bos</taxon>
    </lineage>
</organism>
<evidence type="ECO:0000256" key="8">
    <source>
        <dbReference type="ARBA" id="ARBA00023157"/>
    </source>
</evidence>
<dbReference type="GeneID" id="109576847"/>
<feature type="domain" description="Fibronectin type-III" evidence="12">
    <location>
        <begin position="3246"/>
        <end position="3339"/>
    </location>
</feature>
<gene>
    <name evidence="15" type="primary">TNXB</name>
</gene>
<feature type="compositionally biased region" description="Basic and acidic residues" evidence="10">
    <location>
        <begin position="2134"/>
        <end position="2145"/>
    </location>
</feature>
<evidence type="ECO:0000256" key="5">
    <source>
        <dbReference type="ARBA" id="ARBA00022536"/>
    </source>
</evidence>
<feature type="domain" description="Fibronectin type-III" evidence="12">
    <location>
        <begin position="3055"/>
        <end position="3148"/>
    </location>
</feature>
<dbReference type="Gene3D" id="3.90.215.10">
    <property type="entry name" value="Gamma Fibrinogen, chain A, domain 1"/>
    <property type="match status" value="1"/>
</dbReference>
<dbReference type="Proteomes" id="UP001652663">
    <property type="component" value="Chromosome 23"/>
</dbReference>
<keyword evidence="4" id="KW-0272">Extracellular matrix</keyword>
<dbReference type="SMART" id="SM00060">
    <property type="entry name" value="FN3"/>
    <property type="match status" value="28"/>
</dbReference>
<reference evidence="15" key="1">
    <citation type="submission" date="2025-08" db="UniProtKB">
        <authorList>
            <consortium name="RefSeq"/>
        </authorList>
    </citation>
    <scope>IDENTIFICATION</scope>
    <source>
        <tissue evidence="15">Blood</tissue>
    </source>
</reference>
<accession>A0ABM4RFF0</accession>
<feature type="domain" description="Fibronectin type-III" evidence="12">
    <location>
        <begin position="1949"/>
        <end position="2044"/>
    </location>
</feature>
<comment type="subcellular location">
    <subcellularLocation>
        <location evidence="1">Secreted</location>
        <location evidence="1">Extracellular space</location>
        <location evidence="1">Extracellular matrix</location>
    </subcellularLocation>
</comment>
<keyword evidence="3" id="KW-0964">Secreted</keyword>
<dbReference type="SMART" id="SM00186">
    <property type="entry name" value="FBG"/>
    <property type="match status" value="1"/>
</dbReference>
<comment type="similarity">
    <text evidence="2">Belongs to the tenascin family.</text>
</comment>
<feature type="domain" description="Fibronectin type-III" evidence="12">
    <location>
        <begin position="2496"/>
        <end position="2590"/>
    </location>
</feature>
<dbReference type="InterPro" id="IPR050991">
    <property type="entry name" value="ECM_Regulatory_Proteins"/>
</dbReference>
<keyword evidence="5" id="KW-0245">EGF-like domain</keyword>
<name>A0ABM4RFF0_BOSIN</name>
<evidence type="ECO:0000313" key="15">
    <source>
        <dbReference type="RefSeq" id="XP_070634274.1"/>
    </source>
</evidence>
<feature type="domain" description="Fibronectin type-III" evidence="12">
    <location>
        <begin position="2049"/>
        <end position="2139"/>
    </location>
</feature>
<feature type="region of interest" description="Disordered" evidence="10">
    <location>
        <begin position="2126"/>
        <end position="2154"/>
    </location>
</feature>
<evidence type="ECO:0000256" key="3">
    <source>
        <dbReference type="ARBA" id="ARBA00022525"/>
    </source>
</evidence>
<dbReference type="Pfam" id="PF18720">
    <property type="entry name" value="EGF_Tenascin"/>
    <property type="match status" value="2"/>
</dbReference>
<evidence type="ECO:0000256" key="6">
    <source>
        <dbReference type="ARBA" id="ARBA00022729"/>
    </source>
</evidence>
<evidence type="ECO:0000256" key="2">
    <source>
        <dbReference type="ARBA" id="ARBA00008673"/>
    </source>
</evidence>
<dbReference type="InterPro" id="IPR003961">
    <property type="entry name" value="FN3_dom"/>
</dbReference>
<sequence>MPTQCSLTSNLALLMLLGTVTAGPFSPRSNMTLPAPRPPPQPGGRTVQPEGGGPSSRLYEHTVEGGEKQVVFTHRINLPPSAGCGCPPGTEPPVPASEVQALRVRLEILEELVKGLKEQCTGGCCPPAAQAGTGQTDIRSLCSLHGVFDLSRCACSCEPGWGGPTCSDPEGAEGPPSSPPSAPGSCPDDCNDQGRCVRGRCVCFPGYTGPSCSWPSCPGDCHGRGRCVQGVCVCRSGFSGDDCSVRSCPRGCSQRGRCEDGRCVCNPGYSGEDCGVRSCPRDCSQRGRCENGRCVCNPGYTGDDCGVRSCPRGCSQKGRCEDGRCVCDPGYTGDDCGSRTCPWDCGEGGRCVDGRCVCWPGYAGEDCSTRTCPRDCRGRGRCEDGECICDPGYSGDDCGVRSCPSDCNQRGRCEDGRCVCWPGYSGPDCGARACPRDCRGRGRCENGVCVCHAGYSGEDCGVRSCPGDCRGRGRCESGRCVCWPGYTGRDCGTRACPGDCRGRGRCVDGRCVCNPGFAGEDCGSRRCPGDCRGRGRCEDGVCSCDVGYEGEDCGKRSCPRGCQGRGQCLEGRCVCDDGYEGEDCGVRRCPRDCNQRGVCQDGVCTCWEGFAGEDCGLRVCPSNCHRRGRCENGRCVCDSGYTGPSCATRTCPADCRGRGRCVQGVCVCHVGYSGEDCGQEEPPASACPGGCGPRELCSAGQCVCVEGFRGPDCAIQTCPGDCRGRGECREGSCVCQDGYAGEDCGEEVPAIEGMRMHLLEETTVRTEWTRAPGNVDAYEIQFIPTTEGVSPPFTARVPSSASAYDQRGLAPGQEYQVTVRALRGTNWGPPASKTITTMIDGPQDLRVVAVTPTTLELNWLRPQAEVDRFVVSYVSAGNQRVRLEVPSEADGTLLTGLMPGVEYVVTVTAERGRAVSYPASIRANTAPGHYSYPEAHPPAPPPKPRPRPAPAPRPPRPARPAPPPRPSRPAEQGEAESPPRPSPPQPPRRAWGNLTAELGRFRGTVQDLERHLRAHGYPLRANQTYTSVAHHIHEYLQRRRSPAPPPGRPHPTASPDSGTWKRNSNQGIYGLSPEGVDRVATPRHPKPEVLGTSADGALLVSLDGLRGHFERVVLRWRPQPPAEGPAGELTVPGTARTVSLPDLKPGTTYHVEVHGVRAGQTSKSYAFITTTGSSLSGLLGATDEPPPSGPSTTQGAQAPVLQQRPQELAELRVLGKDKTGRLRVAWTAQPDTFTHFQLRLRVPEGPGAHEELLPGDVRQALVPSPPPESPYELSLRGIPPSGEPSAPLIYQGIMDKDGEKPGKPLAPPRLGKLTVTDVTSDSLLLHWTVPEGEFDSFVIQYKDRDRPQVVPVEGPQRSALISNLDVGRKYKFVLYGLVGKKRHGPLVAEAKILSQTDPSPVTPPRLGKLWVTDPTPDSLHLSWTVPEGQFDSFMVQYRDRAGRPQVVPVEGPERSVIISPLDPDHKYRFTLFGIANKKRHGPLTADGTTAPEKKEEPRHPEPPERPLLGELTVAGATADSLRLSWTVAQGSFDSFVVQYKDAQGRPQAVPVTGDENEVAIPSLEPDRKYKMNLYGLHGRQRVGPVSVVATTAPQEVLDETPSATEMEETPSPTEPSTKAPESPEKPLLGELMVTGSSPDSLSLSWTIPQGHFDSFTVQYRDGDGQPRVMRVPGDEDGVTISGLEPDHKYKMNLYGFHDRQRVGPMSVIGVTTAEEETPSPTEMEETPSPTEVEETPSPMEPSTEAPEPAEEPLLGELTVTGSSPDSLSLSWTVPQGHFDSFTVQYKGRDGPQVVRVRGEETEVTIGGLEPGRKYKMNLYGLHGGQRSGPVSTVGVTAPQAEETPPATEPPKEPRLGELTVTDVTPNSVGLEWTVSEGQFDSFMVQYKDRDGQSHVVPVAADQREATVSGLEPERKYRMNVYGLHGGQRVGPLSVVALTAPVPPDPVTEPPVEPRLGELTVMDVTPDSVGLSWTVAEGEFDSFLVQYKDRDGQPQVVPVATDQREVTIPGLEPSRKYKFLLFGIQDGKRRSTVSVEAKTVGRGDASPGAPPRLGELWVTDATPDSLRLSWTVPEGHFDSFVVQFKDRDGPRVVSVEGHERSVTISPLDSGRKYRFLVYGLLGKRRHGPLTTEGTTETRRAVDEAGTKRPSKPRLGEELQVTGVTSGSVGLSWTVPEGHFDSFVIQYRDRDGQPQVVPVEGSRREVSVSGLDPARRYKLLLYGLSRDKRVGPISAIAVTEPAPREEIKAEPATFSPPASEPLLGEVTLEEAAPHSLRLSWTATEGEFDSFEVQYTDENGQLQEVNVGGDQHDITISDLESDHRYLVSLYGFHDGQRVGPAHIEAMTAPREEDDEPSESLSTTQTPSTAVPEPHIKPRLGELAVTDTTPDSLSLSWTVPEGQFDHFLIQYKNGDGQPKVVRVPGDEDEVTISGLEPDHKYKMNLYGFHDRQRMGPVSVIGVTTAEEETPSPTEMEETPSPTEMEETPSPTEPNTEVPEPPEEPFLEELTVTGSSPDSLSLSWTVPQGHFDSFTVQYKNGDGQPKVVRVPGHDKGVTISGLEPDHKYKMNLYGFHDRQRVGPVSVIGVTTAEEETPSPTEVEETPSPTEPSTEAPEPPEEPILGELMVTGSSPDSLSLSWTVPQGHFDSFTVQYKGRDGPQVVRVGGEETEVTVEGLEPGHKYKMNLYGLHGGRRVGPVSTVAMTAREEEPPASPPLKPQLGELTVTDATPDSLSLSWTVPEGQFDHFLVQYKNGDGQPKAVRVPGDEDGVTISGLEPDHKYKMNLYGFHDRQRVGPVSTVGLTVSEKDQEMTPAPTDLPTAAPEPPIKPRLGELAVTDATPDSLSLSWTVPEGQFDHFLIQYKNGDGQPKAVRVPGDEDEVTISGLEPDHKYKMNLYGFHDRQRVGPISVIGVTTAEEETPGPTEMEQTPSPTEVEETPGPTEMEETPSPTEPSTEAPEPPEEPLLGELTVTGSSPDSLSLSWTVPQGHFDSFTVQYKGRDGPQVVRVGGEETEVTVGGLEPGHKYKMHLYGLHGGRRVGPASTVGVTASLTTERPLAPRLGELAVAVVTSDTARLSWTVEQGPFDSFLVQYKDVQGQPQAVPVAGDLREVTVSSLAPGRKYKFLLFGLQDEKRHGPVSADAKTLPDTKPAPRLGELTVTDVTPDSVGLSWTVPEGEFDSFMVQYKDRDGQPRVVPVAADQREVTVPGLEPNRKYKFLLYGLVGRKRLGPISAEGSTAPLEKERQPPPRLGELTVTDETPNSLRLSWTVAQGRFDSFVVQYRGTDGQPRMVPVAADQREFTVEGLEPGRKYKFLLYGLLGGQRLGPASVLGMTAPEEDTPAPWHAATEAPKPPEGPRLGVLAVRDVSPDSLRLSWSVVQGPFDSFVVQYQDTDGQPQALLVGGDQNKVLVSGLEPSTSYEFFLYGLHEGKRLGPVSAEGTTGPVPAGQTPGEPGPRLSHLSVTDVTTSSLRLNWEAPPEAFDSFLLRFGVPSPSTLEPQLRPLLQRELTVPGTRRSAVLRDLHPGTLYTLTLYGLRGPHKADSIQGTARTLSPVLESPRDLQFSEIRETSARVSWTPPTSRVDGFKVSYQLADGGEPQSVQVDGRTQKLEGLIPGAQYEVTVVSVRGFEESEPLTGFLTTVPDGPTHLRALNLTDESALLHWKPPQTPVDTYDVKVTAPGAPSLQASAPGSAVDYPLQGLVTHTNYTATLRGLRGPNFTSPASITFTTGLEAPQDLEAKEVTPRTALLTWTAPEVSPTGYLLSFNTPGGQTQEILLPGGVTSHQLRGLFPSTPYSTWLRAMWGDSFTPPVSTSFTTGGLRIPFPRDCGEEMQNGVSTSRTTTIFLNGNRERPLNVFCDMETDGGGWLVFQRRMDGKTDFWRDWEDYAHGFGNISGEFWLGNEALHSLTKAGDYSLRVDLRAGDEAVFAQYDSFQVDSADEYYRLHLEGYHGTAGDSMSYHSGSVFSARDRDPNNLLISCAVSYRGAWWYRNCHYANLNGLYGSTVDHQGVSWYYWKGFDFSVPFTEMKLRPRSYRPLGRGG</sequence>
<dbReference type="PROSITE" id="PS01186">
    <property type="entry name" value="EGF_2"/>
    <property type="match status" value="7"/>
</dbReference>
<feature type="compositionally biased region" description="Low complexity" evidence="10">
    <location>
        <begin position="2600"/>
        <end position="2610"/>
    </location>
</feature>
<feature type="compositionally biased region" description="Acidic residues" evidence="10">
    <location>
        <begin position="1713"/>
        <end position="1725"/>
    </location>
</feature>
<feature type="domain" description="Fibronectin type-III" evidence="12">
    <location>
        <begin position="1400"/>
        <end position="1493"/>
    </location>
</feature>
<feature type="domain" description="Fibronectin type-III" evidence="12">
    <location>
        <begin position="3729"/>
        <end position="3819"/>
    </location>
</feature>